<dbReference type="InterPro" id="IPR013126">
    <property type="entry name" value="Hsp_70_fam"/>
</dbReference>
<organism evidence="5 6">
    <name type="scientific">Trichomonas vaginalis (strain ATCC PRA-98 / G3)</name>
    <dbReference type="NCBI Taxonomy" id="412133"/>
    <lineage>
        <taxon>Eukaryota</taxon>
        <taxon>Metamonada</taxon>
        <taxon>Parabasalia</taxon>
        <taxon>Trichomonadida</taxon>
        <taxon>Trichomonadidae</taxon>
        <taxon>Trichomonas</taxon>
    </lineage>
</organism>
<feature type="region of interest" description="Disordered" evidence="4">
    <location>
        <begin position="801"/>
        <end position="825"/>
    </location>
</feature>
<keyword evidence="1" id="KW-0547">Nucleotide-binding</keyword>
<dbReference type="AlphaFoldDB" id="A2FS75"/>
<keyword evidence="6" id="KW-1185">Reference proteome</keyword>
<dbReference type="InParanoid" id="A2FS75"/>
<dbReference type="RefSeq" id="XP_001305175.1">
    <property type="nucleotide sequence ID" value="XM_001305174.1"/>
</dbReference>
<dbReference type="VEuPathDB" id="TrichDB:TVAG_164900"/>
<dbReference type="SUPFAM" id="SSF53067">
    <property type="entry name" value="Actin-like ATPase domain"/>
    <property type="match status" value="2"/>
</dbReference>
<reference evidence="5" key="2">
    <citation type="journal article" date="2007" name="Science">
        <title>Draft genome sequence of the sexually transmitted pathogen Trichomonas vaginalis.</title>
        <authorList>
            <person name="Carlton J.M."/>
            <person name="Hirt R.P."/>
            <person name="Silva J.C."/>
            <person name="Delcher A.L."/>
            <person name="Schatz M."/>
            <person name="Zhao Q."/>
            <person name="Wortman J.R."/>
            <person name="Bidwell S.L."/>
            <person name="Alsmark U.C.M."/>
            <person name="Besteiro S."/>
            <person name="Sicheritz-Ponten T."/>
            <person name="Noel C.J."/>
            <person name="Dacks J.B."/>
            <person name="Foster P.G."/>
            <person name="Simillion C."/>
            <person name="Van de Peer Y."/>
            <person name="Miranda-Saavedra D."/>
            <person name="Barton G.J."/>
            <person name="Westrop G.D."/>
            <person name="Mueller S."/>
            <person name="Dessi D."/>
            <person name="Fiori P.L."/>
            <person name="Ren Q."/>
            <person name="Paulsen I."/>
            <person name="Zhang H."/>
            <person name="Bastida-Corcuera F.D."/>
            <person name="Simoes-Barbosa A."/>
            <person name="Brown M.T."/>
            <person name="Hayes R.D."/>
            <person name="Mukherjee M."/>
            <person name="Okumura C.Y."/>
            <person name="Schneider R."/>
            <person name="Smith A.J."/>
            <person name="Vanacova S."/>
            <person name="Villalvazo M."/>
            <person name="Haas B.J."/>
            <person name="Pertea M."/>
            <person name="Feldblyum T.V."/>
            <person name="Utterback T.R."/>
            <person name="Shu C.L."/>
            <person name="Osoegawa K."/>
            <person name="de Jong P.J."/>
            <person name="Hrdy I."/>
            <person name="Horvathova L."/>
            <person name="Zubacova Z."/>
            <person name="Dolezal P."/>
            <person name="Malik S.B."/>
            <person name="Logsdon J.M. Jr."/>
            <person name="Henze K."/>
            <person name="Gupta A."/>
            <person name="Wang C.C."/>
            <person name="Dunne R.L."/>
            <person name="Upcroft J.A."/>
            <person name="Upcroft P."/>
            <person name="White O."/>
            <person name="Salzberg S.L."/>
            <person name="Tang P."/>
            <person name="Chiu C.-H."/>
            <person name="Lee Y.-S."/>
            <person name="Embley T.M."/>
            <person name="Coombs G.H."/>
            <person name="Mottram J.C."/>
            <person name="Tachezy J."/>
            <person name="Fraser-Liggett C.M."/>
            <person name="Johnson P.J."/>
        </authorList>
    </citation>
    <scope>NUCLEOTIDE SEQUENCE [LARGE SCALE GENOMIC DNA]</scope>
    <source>
        <strain evidence="5">G3</strain>
    </source>
</reference>
<proteinExistence type="predicted"/>
<dbReference type="PRINTS" id="PR00301">
    <property type="entry name" value="HEATSHOCK70"/>
</dbReference>
<dbReference type="InterPro" id="IPR043129">
    <property type="entry name" value="ATPase_NBD"/>
</dbReference>
<reference evidence="5" key="1">
    <citation type="submission" date="2006-10" db="EMBL/GenBank/DDBJ databases">
        <authorList>
            <person name="Amadeo P."/>
            <person name="Zhao Q."/>
            <person name="Wortman J."/>
            <person name="Fraser-Liggett C."/>
            <person name="Carlton J."/>
        </authorList>
    </citation>
    <scope>NUCLEOTIDE SEQUENCE</scope>
    <source>
        <strain evidence="5">G3</strain>
    </source>
</reference>
<dbReference type="GO" id="GO:0005524">
    <property type="term" value="F:ATP binding"/>
    <property type="evidence" value="ECO:0007669"/>
    <property type="project" value="UniProtKB-KW"/>
</dbReference>
<dbReference type="Gene3D" id="1.20.1270.10">
    <property type="match status" value="1"/>
</dbReference>
<dbReference type="GO" id="GO:0140662">
    <property type="term" value="F:ATP-dependent protein folding chaperone"/>
    <property type="evidence" value="ECO:0007669"/>
    <property type="project" value="InterPro"/>
</dbReference>
<dbReference type="Pfam" id="PF00012">
    <property type="entry name" value="HSP70"/>
    <property type="match status" value="1"/>
</dbReference>
<dbReference type="FunFam" id="1.20.1270.10:FF:000066">
    <property type="entry name" value="DnaK protein"/>
    <property type="match status" value="1"/>
</dbReference>
<feature type="compositionally biased region" description="Low complexity" evidence="4">
    <location>
        <begin position="801"/>
        <end position="818"/>
    </location>
</feature>
<dbReference type="InterPro" id="IPR029048">
    <property type="entry name" value="HSP70_C_sf"/>
</dbReference>
<dbReference type="Gene3D" id="3.30.420.40">
    <property type="match status" value="2"/>
</dbReference>
<gene>
    <name evidence="5" type="ORF">TVAG_164900</name>
</gene>
<dbReference type="OrthoDB" id="10262720at2759"/>
<accession>A2FS75</accession>
<dbReference type="SMR" id="A2FS75"/>
<keyword evidence="2" id="KW-0067">ATP-binding</keyword>
<dbReference type="VEuPathDB" id="TrichDB:TVAGG3_0830580"/>
<dbReference type="STRING" id="5722.A2FS75"/>
<dbReference type="eggNOG" id="KOG0103">
    <property type="taxonomic scope" value="Eukaryota"/>
</dbReference>
<dbReference type="KEGG" id="tva:4749954"/>
<dbReference type="FunFam" id="3.90.640.10:FF:000029">
    <property type="entry name" value="Heat shock protein 110"/>
    <property type="match status" value="1"/>
</dbReference>
<name>A2FS75_TRIV3</name>
<dbReference type="EMBL" id="DS113979">
    <property type="protein sequence ID" value="EAX92245.1"/>
    <property type="molecule type" value="Genomic_DNA"/>
</dbReference>
<dbReference type="Gene3D" id="3.30.30.30">
    <property type="match status" value="1"/>
</dbReference>
<evidence type="ECO:0000256" key="1">
    <source>
        <dbReference type="ARBA" id="ARBA00022741"/>
    </source>
</evidence>
<dbReference type="GO" id="GO:0000774">
    <property type="term" value="F:adenyl-nucleotide exchange factor activity"/>
    <property type="evidence" value="ECO:0000318"/>
    <property type="project" value="GO_Central"/>
</dbReference>
<evidence type="ECO:0000313" key="5">
    <source>
        <dbReference type="EMBL" id="EAX92245.1"/>
    </source>
</evidence>
<dbReference type="GO" id="GO:0034663">
    <property type="term" value="C:endoplasmic reticulum chaperone complex"/>
    <property type="evidence" value="ECO:0000318"/>
    <property type="project" value="GO_Central"/>
</dbReference>
<evidence type="ECO:0000313" key="6">
    <source>
        <dbReference type="Proteomes" id="UP000001542"/>
    </source>
</evidence>
<dbReference type="PANTHER" id="PTHR45639">
    <property type="entry name" value="HSC70CB, ISOFORM G-RELATED"/>
    <property type="match status" value="1"/>
</dbReference>
<dbReference type="Gene3D" id="3.90.640.10">
    <property type="entry name" value="Actin, Chain A, domain 4"/>
    <property type="match status" value="1"/>
</dbReference>
<dbReference type="SUPFAM" id="SSF100934">
    <property type="entry name" value="Heat shock protein 70kD (HSP70), C-terminal subdomain"/>
    <property type="match status" value="1"/>
</dbReference>
<dbReference type="PANTHER" id="PTHR45639:SF3">
    <property type="entry name" value="HYPOXIA UP-REGULATED PROTEIN 1"/>
    <property type="match status" value="1"/>
</dbReference>
<sequence>MFFFITAVSSVIFSVDFGSDNIKLGIARYGRIETALNQQSKRYTPSYFALYNMSNKQKTNFPTHWEKNDTRQLEWLFSYDAQNHYKRFPQNVIKGMPRLLENHLGMTGREIMALILKQLISTSADGRFPFEQSTVVLAVEPWMTRRERQAIREAISIGGSTLAGIIDSPQAASITYGLERQSFYYNSSRTVAFLDLGQSHTWVSIFNFTSNGTNLHNVQLSMSSNMTLGGYLVDDKLANLFISEFKRQYNIKDKLPKKVEIKFYEEARRVKERLTLSLTTTANIEDVYEDYSFSMEVTRETLNSLLTDVGESLCRLLDESLLMANISKSQLDSIELLGGTTRVPFFNETIINWSGMEKLNRTMNSDEAIAIGACYAGAATSSAFIIQKVNSKLFSNVDVFFRDNDRSKEYKVYGKQDLNEHVFFNFSVSEMPLNITVYVADDGDFLTYEIVKPNITEILEKLNRQNVTSENVTVENVTVENVTSNETLTEENLTVVYEFGFDQIGAPALWDARINGIQLDANVKTANWMLTRDEISNSSSFLRKMGHVIKKRIDLLRLLNDHESLIFKIRDRLESDSEFIEVTTEEERENISREVDIHVSWKENETETKTRKIVLDKVRQLESLTDDADDRIFERKNRPQAIINLNNTLNETKYSLEDLPVSKPWLSGENISSLQEIYNSTLEWFEEKLKLISSENVTSNPVVHTSEINRRRYSLEDKLQKIKDIPKPKPVSNSTNTTATNETFIDSEFWNASFLNTSLFYDNVTSPDMNATNVNETEINQTVPTNETVTNTTEEVNQTITTEQTNTTTSSQDNSEQTKQIQDEL</sequence>
<evidence type="ECO:0000256" key="3">
    <source>
        <dbReference type="ARBA" id="ARBA00023186"/>
    </source>
</evidence>
<evidence type="ECO:0000256" key="4">
    <source>
        <dbReference type="SAM" id="MobiDB-lite"/>
    </source>
</evidence>
<keyword evidence="3" id="KW-0143">Chaperone</keyword>
<protein>
    <submittedName>
        <fullName evidence="5">DnaK protein</fullName>
    </submittedName>
</protein>
<dbReference type="Proteomes" id="UP000001542">
    <property type="component" value="Unassembled WGS sequence"/>
</dbReference>
<evidence type="ECO:0000256" key="2">
    <source>
        <dbReference type="ARBA" id="ARBA00022840"/>
    </source>
</evidence>